<reference evidence="3" key="1">
    <citation type="submission" date="2016-08" db="EMBL/GenBank/DDBJ databases">
        <authorList>
            <person name="Seilhamer J.J."/>
        </authorList>
    </citation>
    <scope>NUCLEOTIDE SEQUENCE</scope>
    <source>
        <strain evidence="3">86</strain>
    </source>
</reference>
<dbReference type="PANTHER" id="PTHR43364:SF4">
    <property type="entry name" value="NAD(P)-LINKED OXIDOREDUCTASE SUPERFAMILY PROTEIN"/>
    <property type="match status" value="1"/>
</dbReference>
<dbReference type="AlphaFoldDB" id="A0A212LBY7"/>
<dbReference type="CDD" id="cd19084">
    <property type="entry name" value="AKR_AKR11B1-like"/>
    <property type="match status" value="1"/>
</dbReference>
<dbReference type="EMBL" id="FMJD01000005">
    <property type="protein sequence ID" value="SCM75072.1"/>
    <property type="molecule type" value="Genomic_DNA"/>
</dbReference>
<dbReference type="Pfam" id="PF00248">
    <property type="entry name" value="Aldo_ket_red"/>
    <property type="match status" value="1"/>
</dbReference>
<dbReference type="SUPFAM" id="SSF51430">
    <property type="entry name" value="NAD(P)-linked oxidoreductase"/>
    <property type="match status" value="1"/>
</dbReference>
<dbReference type="InterPro" id="IPR050523">
    <property type="entry name" value="AKR_Detox_Biosynth"/>
</dbReference>
<dbReference type="InterPro" id="IPR036812">
    <property type="entry name" value="NAD(P)_OxRdtase_dom_sf"/>
</dbReference>
<evidence type="ECO:0000313" key="3">
    <source>
        <dbReference type="EMBL" id="SCM75072.1"/>
    </source>
</evidence>
<sequence>MKYKTVAALPHARFSTIGFGCWSLGAQSGWRNSNDEESIATVHKAIDCGVTFFDTAPVYGFHGSETLLGRALGERRDRIFLASKCGLLWDDSHTTRRDLSHDAVIADVEGSLSRLRTDHLDLLQLHWPDHAIPLEETARALHRLLDQGKIRAVGVTNYSVADTLALAKLVPVSTYQGLYNMLERNTDSYHDIPLEYEAEREILPFCLENGMAFLPYSPLFQGLLTGRFNADSKFGSDDIRSANPKLAGDGYRRYVAAVDDLKPIAEAAGISMTHMALAWLCQNPAVTSVLCGAHRPDQIADNAAAADVVLSEKTLNDIKEVLERYDL</sequence>
<dbReference type="InterPro" id="IPR023210">
    <property type="entry name" value="NADP_OxRdtase_dom"/>
</dbReference>
<accession>A0A212LBY7</accession>
<name>A0A212LBY7_9HYPH</name>
<protein>
    <submittedName>
        <fullName evidence="3">Putative oxidoreductase, aryl-alcohol dehydrogenase like protein</fullName>
    </submittedName>
</protein>
<keyword evidence="1" id="KW-0560">Oxidoreductase</keyword>
<dbReference type="Gene3D" id="3.20.20.100">
    <property type="entry name" value="NADP-dependent oxidoreductase domain"/>
    <property type="match status" value="1"/>
</dbReference>
<evidence type="ECO:0000256" key="1">
    <source>
        <dbReference type="ARBA" id="ARBA00023002"/>
    </source>
</evidence>
<organism evidence="3">
    <name type="scientific">uncultured Pleomorphomonas sp</name>
    <dbReference type="NCBI Taxonomy" id="442121"/>
    <lineage>
        <taxon>Bacteria</taxon>
        <taxon>Pseudomonadati</taxon>
        <taxon>Pseudomonadota</taxon>
        <taxon>Alphaproteobacteria</taxon>
        <taxon>Hyphomicrobiales</taxon>
        <taxon>Pleomorphomonadaceae</taxon>
        <taxon>Pleomorphomonas</taxon>
        <taxon>environmental samples</taxon>
    </lineage>
</organism>
<dbReference type="GO" id="GO:0016491">
    <property type="term" value="F:oxidoreductase activity"/>
    <property type="evidence" value="ECO:0007669"/>
    <property type="project" value="UniProtKB-KW"/>
</dbReference>
<feature type="domain" description="NADP-dependent oxidoreductase" evidence="2">
    <location>
        <begin position="17"/>
        <end position="322"/>
    </location>
</feature>
<dbReference type="RefSeq" id="WP_288199910.1">
    <property type="nucleotide sequence ID" value="NZ_LT608334.1"/>
</dbReference>
<dbReference type="GO" id="GO:0005829">
    <property type="term" value="C:cytosol"/>
    <property type="evidence" value="ECO:0007669"/>
    <property type="project" value="TreeGrafter"/>
</dbReference>
<dbReference type="PANTHER" id="PTHR43364">
    <property type="entry name" value="NADH-SPECIFIC METHYLGLYOXAL REDUCTASE-RELATED"/>
    <property type="match status" value="1"/>
</dbReference>
<dbReference type="InterPro" id="IPR020471">
    <property type="entry name" value="AKR"/>
</dbReference>
<gene>
    <name evidence="3" type="ORF">KL86PLE_130473</name>
</gene>
<proteinExistence type="predicted"/>
<evidence type="ECO:0000259" key="2">
    <source>
        <dbReference type="Pfam" id="PF00248"/>
    </source>
</evidence>
<dbReference type="PRINTS" id="PR00069">
    <property type="entry name" value="ALDKETRDTASE"/>
</dbReference>